<evidence type="ECO:0000256" key="1">
    <source>
        <dbReference type="SAM" id="MobiDB-lite"/>
    </source>
</evidence>
<keyword evidence="3" id="KW-1185">Reference proteome</keyword>
<protein>
    <submittedName>
        <fullName evidence="2">Uncharacterized protein</fullName>
    </submittedName>
</protein>
<name>A0ABY6GTN9_9GAMM</name>
<organism evidence="2 3">
    <name type="scientific">Endozoicomonas euniceicola</name>
    <dbReference type="NCBI Taxonomy" id="1234143"/>
    <lineage>
        <taxon>Bacteria</taxon>
        <taxon>Pseudomonadati</taxon>
        <taxon>Pseudomonadota</taxon>
        <taxon>Gammaproteobacteria</taxon>
        <taxon>Oceanospirillales</taxon>
        <taxon>Endozoicomonadaceae</taxon>
        <taxon>Endozoicomonas</taxon>
    </lineage>
</organism>
<proteinExistence type="predicted"/>
<feature type="region of interest" description="Disordered" evidence="1">
    <location>
        <begin position="90"/>
        <end position="114"/>
    </location>
</feature>
<evidence type="ECO:0000313" key="3">
    <source>
        <dbReference type="Proteomes" id="UP001163255"/>
    </source>
</evidence>
<sequence>MKNLIFGCTLLTALSCPGIGANQETSDNLTPVYNAITKNVLPGISVFIDALVEKDSNDFSDHWFISRAKCAYTSWAFQVNQKIVLDQDQPNDIRLNPEDKDRQKSTITDTENCRDLPDITGHKLPDLSELKHLSSESPIPIEGFIAVAEESFSSLGSYVQQMPSYQSINLFEDAPSNTYKRRIILETVLYLLGQVTKDAPDGSWSKQYGSSFRQAMRPFHCSRFITQENRDSTQNSDCLQKQSNSDIQRSNQATSLTEIALGEFLPAGYNNLNSLESYGYQPGLAFAGSYEVSSQRRNKYMSSIVETILLALLMRRIGG</sequence>
<dbReference type="RefSeq" id="WP_262598454.1">
    <property type="nucleotide sequence ID" value="NZ_CP103300.1"/>
</dbReference>
<gene>
    <name evidence="2" type="ORF">NX720_25660</name>
</gene>
<dbReference type="Proteomes" id="UP001163255">
    <property type="component" value="Chromosome"/>
</dbReference>
<feature type="compositionally biased region" description="Basic and acidic residues" evidence="1">
    <location>
        <begin position="95"/>
        <end position="104"/>
    </location>
</feature>
<accession>A0ABY6GTN9</accession>
<reference evidence="2" key="1">
    <citation type="submission" date="2022-10" db="EMBL/GenBank/DDBJ databases">
        <title>Completed Genome Sequence of two octocoral isolated bacterium, Endozoicomonas euniceicola EF212T and Endozoicomonas gorgoniicola PS125T.</title>
        <authorList>
            <person name="Chiou Y.-J."/>
            <person name="Chen Y.-H."/>
        </authorList>
    </citation>
    <scope>NUCLEOTIDE SEQUENCE</scope>
    <source>
        <strain evidence="2">EF212</strain>
    </source>
</reference>
<evidence type="ECO:0000313" key="2">
    <source>
        <dbReference type="EMBL" id="UYM16146.1"/>
    </source>
</evidence>
<dbReference type="EMBL" id="CP103300">
    <property type="protein sequence ID" value="UYM16146.1"/>
    <property type="molecule type" value="Genomic_DNA"/>
</dbReference>
<dbReference type="PROSITE" id="PS51257">
    <property type="entry name" value="PROKAR_LIPOPROTEIN"/>
    <property type="match status" value="1"/>
</dbReference>